<dbReference type="AlphaFoldDB" id="A0AAW6XLM5"/>
<evidence type="ECO:0000313" key="1">
    <source>
        <dbReference type="EMBL" id="MDK6503777.1"/>
    </source>
</evidence>
<feature type="non-terminal residue" evidence="1">
    <location>
        <position position="1"/>
    </location>
</feature>
<evidence type="ECO:0000313" key="2">
    <source>
        <dbReference type="Proteomes" id="UP001230300"/>
    </source>
</evidence>
<dbReference type="Proteomes" id="UP001230300">
    <property type="component" value="Unassembled WGS sequence"/>
</dbReference>
<dbReference type="InterPro" id="IPR021145">
    <property type="entry name" value="Portal_protein_SPP1_Gp6-like"/>
</dbReference>
<dbReference type="Pfam" id="PF05133">
    <property type="entry name" value="SPP1_portal"/>
    <property type="match status" value="1"/>
</dbReference>
<dbReference type="EMBL" id="JASOGN010000293">
    <property type="protein sequence ID" value="MDK6503777.1"/>
    <property type="molecule type" value="Genomic_DNA"/>
</dbReference>
<organism evidence="1 2">
    <name type="scientific">Lactobacillus crispatus</name>
    <dbReference type="NCBI Taxonomy" id="47770"/>
    <lineage>
        <taxon>Bacteria</taxon>
        <taxon>Bacillati</taxon>
        <taxon>Bacillota</taxon>
        <taxon>Bacilli</taxon>
        <taxon>Lactobacillales</taxon>
        <taxon>Lactobacillaceae</taxon>
        <taxon>Lactobacillus</taxon>
    </lineage>
</organism>
<gene>
    <name evidence="1" type="ORF">QP235_11550</name>
</gene>
<reference evidence="1" key="1">
    <citation type="submission" date="2023-05" db="EMBL/GenBank/DDBJ databases">
        <title>Cataloging the Phylogenetic Diversity of Human Bladder Bacteria.</title>
        <authorList>
            <person name="Du J."/>
        </authorList>
    </citation>
    <scope>NUCLEOTIDE SEQUENCE</scope>
    <source>
        <strain evidence="1">UMB9226</strain>
    </source>
</reference>
<feature type="non-terminal residue" evidence="1">
    <location>
        <position position="92"/>
    </location>
</feature>
<dbReference type="RefSeq" id="WP_285043766.1">
    <property type="nucleotide sequence ID" value="NZ_JASOGN010000293.1"/>
</dbReference>
<comment type="caution">
    <text evidence="1">The sequence shown here is derived from an EMBL/GenBank/DDBJ whole genome shotgun (WGS) entry which is preliminary data.</text>
</comment>
<proteinExistence type="predicted"/>
<name>A0AAW6XLM5_9LACO</name>
<protein>
    <submittedName>
        <fullName evidence="1">Phage portal protein</fullName>
    </submittedName>
</protein>
<sequence>LYSVNFYNIDYGTGERKSFVTVCTADHIYYYEDDSKDANQCLHLVDEEEHYFKGVPVTEFNNNEDRTGAFESVLDNIDAYDLSQSELANFQQ</sequence>
<accession>A0AAW6XLM5</accession>